<feature type="non-terminal residue" evidence="1">
    <location>
        <position position="1"/>
    </location>
</feature>
<dbReference type="AlphaFoldDB" id="A0AAD5JN74"/>
<dbReference type="EMBL" id="JAIXMP010000048">
    <property type="protein sequence ID" value="KAI9246111.1"/>
    <property type="molecule type" value="Genomic_DNA"/>
</dbReference>
<dbReference type="Proteomes" id="UP001209540">
    <property type="component" value="Unassembled WGS sequence"/>
</dbReference>
<organism evidence="1 2">
    <name type="scientific">Phascolomyces articulosus</name>
    <dbReference type="NCBI Taxonomy" id="60185"/>
    <lineage>
        <taxon>Eukaryota</taxon>
        <taxon>Fungi</taxon>
        <taxon>Fungi incertae sedis</taxon>
        <taxon>Mucoromycota</taxon>
        <taxon>Mucoromycotina</taxon>
        <taxon>Mucoromycetes</taxon>
        <taxon>Mucorales</taxon>
        <taxon>Lichtheimiaceae</taxon>
        <taxon>Phascolomyces</taxon>
    </lineage>
</organism>
<keyword evidence="2" id="KW-1185">Reference proteome</keyword>
<protein>
    <recommendedName>
        <fullName evidence="3">Reverse transcriptase domain-containing protein</fullName>
    </recommendedName>
</protein>
<comment type="caution">
    <text evidence="1">The sequence shown here is derived from an EMBL/GenBank/DDBJ whole genome shotgun (WGS) entry which is preliminary data.</text>
</comment>
<accession>A0AAD5JN74</accession>
<proteinExistence type="predicted"/>
<gene>
    <name evidence="1" type="ORF">BDA99DRAFT_447472</name>
</gene>
<evidence type="ECO:0000313" key="2">
    <source>
        <dbReference type="Proteomes" id="UP001209540"/>
    </source>
</evidence>
<reference evidence="1" key="1">
    <citation type="journal article" date="2022" name="IScience">
        <title>Evolution of zygomycete secretomes and the origins of terrestrial fungal ecologies.</title>
        <authorList>
            <person name="Chang Y."/>
            <person name="Wang Y."/>
            <person name="Mondo S."/>
            <person name="Ahrendt S."/>
            <person name="Andreopoulos W."/>
            <person name="Barry K."/>
            <person name="Beard J."/>
            <person name="Benny G.L."/>
            <person name="Blankenship S."/>
            <person name="Bonito G."/>
            <person name="Cuomo C."/>
            <person name="Desiro A."/>
            <person name="Gervers K.A."/>
            <person name="Hundley H."/>
            <person name="Kuo A."/>
            <person name="LaButti K."/>
            <person name="Lang B.F."/>
            <person name="Lipzen A."/>
            <person name="O'Donnell K."/>
            <person name="Pangilinan J."/>
            <person name="Reynolds N."/>
            <person name="Sandor L."/>
            <person name="Smith M.E."/>
            <person name="Tsang A."/>
            <person name="Grigoriev I.V."/>
            <person name="Stajich J.E."/>
            <person name="Spatafora J.W."/>
        </authorList>
    </citation>
    <scope>NUCLEOTIDE SEQUENCE</scope>
    <source>
        <strain evidence="1">RSA 2281</strain>
    </source>
</reference>
<evidence type="ECO:0008006" key="3">
    <source>
        <dbReference type="Google" id="ProtNLM"/>
    </source>
</evidence>
<reference evidence="1" key="2">
    <citation type="submission" date="2023-02" db="EMBL/GenBank/DDBJ databases">
        <authorList>
            <consortium name="DOE Joint Genome Institute"/>
            <person name="Mondo S.J."/>
            <person name="Chang Y."/>
            <person name="Wang Y."/>
            <person name="Ahrendt S."/>
            <person name="Andreopoulos W."/>
            <person name="Barry K."/>
            <person name="Beard J."/>
            <person name="Benny G.L."/>
            <person name="Blankenship S."/>
            <person name="Bonito G."/>
            <person name="Cuomo C."/>
            <person name="Desiro A."/>
            <person name="Gervers K.A."/>
            <person name="Hundley H."/>
            <person name="Kuo A."/>
            <person name="LaButti K."/>
            <person name="Lang B.F."/>
            <person name="Lipzen A."/>
            <person name="O'Donnell K."/>
            <person name="Pangilinan J."/>
            <person name="Reynolds N."/>
            <person name="Sandor L."/>
            <person name="Smith M.W."/>
            <person name="Tsang A."/>
            <person name="Grigoriev I.V."/>
            <person name="Stajich J.E."/>
            <person name="Spatafora J.W."/>
        </authorList>
    </citation>
    <scope>NUCLEOTIDE SEQUENCE</scope>
    <source>
        <strain evidence="1">RSA 2281</strain>
    </source>
</reference>
<name>A0AAD5JN74_9FUNG</name>
<evidence type="ECO:0000313" key="1">
    <source>
        <dbReference type="EMBL" id="KAI9246111.1"/>
    </source>
</evidence>
<sequence length="264" mass="30309">ISSLLYADDVVMFASKTDIVRLLCIAENHSKEFGYQWHPNKCAIIDLVITTMTSIDDGNVGMQNVPTYWLYTKTIPMVKTFKYLGIPFNQFGIDSDLFINQRITKATRSIALLRQLGIQQYGVGLWPALRAYRTFVHPVMEYGIAISTLSQVQIDKLDKAQKGCIKMTLNHNAKIQFPTIVPVVMANILLMKIRTYTLQFKFVTQLQNLPVSTLVKSIELSFLWNKNPDEHWKKLSTRNQFYQLYNKLKKSPKPPNDLISATIQ</sequence>